<dbReference type="CDD" id="cd00009">
    <property type="entry name" value="AAA"/>
    <property type="match status" value="1"/>
</dbReference>
<dbReference type="SUPFAM" id="SSF51126">
    <property type="entry name" value="Pectin lyase-like"/>
    <property type="match status" value="2"/>
</dbReference>
<dbReference type="Pfam" id="PF13229">
    <property type="entry name" value="Beta_helix"/>
    <property type="match status" value="1"/>
</dbReference>
<dbReference type="InterPro" id="IPR006626">
    <property type="entry name" value="PbH1"/>
</dbReference>
<feature type="transmembrane region" description="Helical" evidence="5">
    <location>
        <begin position="81"/>
        <end position="98"/>
    </location>
</feature>
<dbReference type="GO" id="GO:0005524">
    <property type="term" value="F:ATP binding"/>
    <property type="evidence" value="ECO:0007669"/>
    <property type="project" value="UniProtKB-KW"/>
</dbReference>
<evidence type="ECO:0000256" key="1">
    <source>
        <dbReference type="ARBA" id="ARBA00010378"/>
    </source>
</evidence>
<dbReference type="InterPro" id="IPR027417">
    <property type="entry name" value="P-loop_NTPase"/>
</dbReference>
<feature type="domain" description="AAA+ ATPase" evidence="6">
    <location>
        <begin position="1083"/>
        <end position="1223"/>
    </location>
</feature>
<feature type="region of interest" description="Disordered" evidence="4">
    <location>
        <begin position="190"/>
        <end position="221"/>
    </location>
</feature>
<dbReference type="InterPro" id="IPR041627">
    <property type="entry name" value="AAA_lid_6"/>
</dbReference>
<gene>
    <name evidence="7" type="ORF">SAVMC3_25960</name>
</gene>
<keyword evidence="3" id="KW-0067">ATP-binding</keyword>
<organism evidence="7">
    <name type="scientific">Streptomyces avermitilis</name>
    <dbReference type="NCBI Taxonomy" id="33903"/>
    <lineage>
        <taxon>Bacteria</taxon>
        <taxon>Bacillati</taxon>
        <taxon>Actinomycetota</taxon>
        <taxon>Actinomycetes</taxon>
        <taxon>Kitasatosporales</taxon>
        <taxon>Streptomycetaceae</taxon>
        <taxon>Streptomyces</taxon>
    </lineage>
</organism>
<dbReference type="InterPro" id="IPR007742">
    <property type="entry name" value="NosD_dom"/>
</dbReference>
<dbReference type="InterPro" id="IPR039448">
    <property type="entry name" value="Beta_helix"/>
</dbReference>
<dbReference type="Pfam" id="PF00004">
    <property type="entry name" value="AAA"/>
    <property type="match status" value="1"/>
</dbReference>
<keyword evidence="5" id="KW-0812">Transmembrane</keyword>
<evidence type="ECO:0000256" key="4">
    <source>
        <dbReference type="SAM" id="MobiDB-lite"/>
    </source>
</evidence>
<dbReference type="PANTHER" id="PTHR43392">
    <property type="entry name" value="AAA-TYPE ATPASE FAMILY PROTEIN / ANKYRIN REPEAT FAMILY PROTEIN"/>
    <property type="match status" value="1"/>
</dbReference>
<dbReference type="InterPro" id="IPR012334">
    <property type="entry name" value="Pectin_lyas_fold"/>
</dbReference>
<dbReference type="InterPro" id="IPR050773">
    <property type="entry name" value="CbxX/CfxQ_RuBisCO_ESX"/>
</dbReference>
<comment type="similarity">
    <text evidence="1">Belongs to the CbxX/CfxQ family.</text>
</comment>
<dbReference type="SMART" id="SM00382">
    <property type="entry name" value="AAA"/>
    <property type="match status" value="1"/>
</dbReference>
<evidence type="ECO:0000256" key="5">
    <source>
        <dbReference type="SAM" id="Phobius"/>
    </source>
</evidence>
<accession>A0A499VU14</accession>
<feature type="compositionally biased region" description="Low complexity" evidence="4">
    <location>
        <begin position="190"/>
        <end position="200"/>
    </location>
</feature>
<feature type="region of interest" description="Disordered" evidence="4">
    <location>
        <begin position="491"/>
        <end position="515"/>
    </location>
</feature>
<reference evidence="7" key="1">
    <citation type="submission" date="2019-04" db="EMBL/GenBank/DDBJ databases">
        <title>Draft genome sequences of Streptomyces avermitilis MC3.</title>
        <authorList>
            <person name="Komaki H."/>
            <person name="Tamura T."/>
            <person name="Hosoyama A."/>
        </authorList>
    </citation>
    <scope>NUCLEOTIDE SEQUENCE</scope>
    <source>
        <strain evidence="7">MC3</strain>
    </source>
</reference>
<dbReference type="InterPro" id="IPR003593">
    <property type="entry name" value="AAA+_ATPase"/>
</dbReference>
<dbReference type="Gene3D" id="2.160.20.10">
    <property type="entry name" value="Single-stranded right-handed beta-helix, Pectin lyase-like"/>
    <property type="match status" value="2"/>
</dbReference>
<name>A0A499VU14_STRAX</name>
<feature type="region of interest" description="Disordered" evidence="4">
    <location>
        <begin position="34"/>
        <end position="64"/>
    </location>
</feature>
<feature type="transmembrane region" description="Helical" evidence="5">
    <location>
        <begin position="110"/>
        <end position="130"/>
    </location>
</feature>
<dbReference type="PANTHER" id="PTHR43392:SF2">
    <property type="entry name" value="AAA-TYPE ATPASE FAMILY PROTEIN _ ANKYRIN REPEAT FAMILY PROTEIN"/>
    <property type="match status" value="1"/>
</dbReference>
<dbReference type="InterPro" id="IPR011050">
    <property type="entry name" value="Pectin_lyase_fold/virulence"/>
</dbReference>
<dbReference type="Pfam" id="PF17866">
    <property type="entry name" value="AAA_lid_6"/>
    <property type="match status" value="1"/>
</dbReference>
<feature type="transmembrane region" description="Helical" evidence="5">
    <location>
        <begin position="337"/>
        <end position="358"/>
    </location>
</feature>
<dbReference type="InterPro" id="IPR003959">
    <property type="entry name" value="ATPase_AAA_core"/>
</dbReference>
<dbReference type="Gene3D" id="3.40.50.300">
    <property type="entry name" value="P-loop containing nucleotide triphosphate hydrolases"/>
    <property type="match status" value="1"/>
</dbReference>
<keyword evidence="2" id="KW-0547">Nucleotide-binding</keyword>
<protein>
    <recommendedName>
        <fullName evidence="6">AAA+ ATPase domain-containing protein</fullName>
    </recommendedName>
</protein>
<dbReference type="SMART" id="SM00710">
    <property type="entry name" value="PbH1"/>
    <property type="match status" value="10"/>
</dbReference>
<sequence>MVVPSFTLVLGWSKCTRGDEALDSRDIDTGVRVDVRHDTGSGDDAAPTDGTPLPAPRRPVRRPAAARTTFHRDRRTVRKRLWAASGAGVGAVVCWVSADAVHAVRAPVPVVAECVLGGAVLAVVCVRLLLTSLWPVALTVDIDGIEWHGPLRRLRWSWPELDWLCVVPAVDRRILRTGHRFPEQLLLRTTPPATAPATAPTTPPTPSPLTAPATAPGPRRRITGPAGLLLRTVELTPRWDAGWRCVSVDLRPLAVEPRELDLALDTHAGPRWRRTGLPPATTSAVATGSEYRIPGRLRSPLTRRAAGYGGRLSVAVWLACCYGYLRFAATRPGPGLHWAYLGAGLAAPAVVLPALLALDHLLARRCALHLDAGGLRLHAGGTDRALPWSAVESLEIGSAPEGARGRQHRWALLARPLVPEPGAAPPRDCFRAAPDGTLRIVPVLAGVPGEALGLAVHPGQLAHALHTFGVRVAGPARDGDGAQRWSAPALDAAVPPADPPSAPPSGTRSAAPGELRVLRVSPTGDSGHRTIAAALRAHTGPGPLRVMVEPGRYPEPLSLKGEVELCAARGPGTVVVEPAVAGANVLDVTGSAVVTGLAVVGRGTATVAVFGRLLLRDCRLEGRDGAAALTASAGSEITVMGGELAVGKATLQGARAVLRGTRFQAAGEDALVVSQGAHAEVTDCVFADGRGSAVHVSGAGTRARLRTCEFSGFGGHGVLVEQQAEAEVRDCLLRDLSGTALGFRDQGHGTVVGTRVRGADAGAVVSGGADPTLRDCSFHGCRAVGVRVTEEAVCGIEDCSFEHLSNAALSVDQKARLRVNGCRIVDARHGVVVEKGHASLERVEARALTGSVVRLCQDGTFEAAELRADDCKYGLHASGSGSSGELTGAELCGMRDCALVLTGSARVVARNLRISEPVSDGLFARDTSYLTVRQCTVERAARYGAHILDSAVLVADQLTVTDSGAHGILAENSSQFDIRDSSCTGSDGDGLRTRSDVSGRITDSRITGSRGEAVAGDGSVRLDAVTTRDAPPPAGQPAAGLGPQAELDALIGLTEAKRQVRTQVDLLRLARLRRDAGLSEPPGGRHLVFSGPPGTGKTTVARLYGRILAELGVLSDGRLVEVHRSDLVGQYLGSTALKTRAVFDSARGGVLFIDEAYSLARRFGVNHDLGQEAIDELTKLMEDHREDVVVIAAGYPVEMEGFLEANPGLASRFSRIVTFSPYSPGELVRIVRHLADRHGFELDPDVEPRLLARFRGRASTGSPSNGRDARTLFETMIEHMAGRLSDIDRPTHQELLTLRPDDIPEP</sequence>
<keyword evidence="5" id="KW-0472">Membrane</keyword>
<dbReference type="PRINTS" id="PR00819">
    <property type="entry name" value="CBXCFQXSUPER"/>
</dbReference>
<dbReference type="Gene3D" id="1.10.8.60">
    <property type="match status" value="1"/>
</dbReference>
<dbReference type="EMBL" id="AP019621">
    <property type="protein sequence ID" value="BBJ49967.1"/>
    <property type="molecule type" value="Genomic_DNA"/>
</dbReference>
<dbReference type="Pfam" id="PF05048">
    <property type="entry name" value="NosD"/>
    <property type="match status" value="1"/>
</dbReference>
<dbReference type="SUPFAM" id="SSF52540">
    <property type="entry name" value="P-loop containing nucleoside triphosphate hydrolases"/>
    <property type="match status" value="1"/>
</dbReference>
<dbReference type="FunFam" id="3.40.50.300:FF:000216">
    <property type="entry name" value="Type VII secretion ATPase EccA"/>
    <property type="match status" value="1"/>
</dbReference>
<dbReference type="InterPro" id="IPR000641">
    <property type="entry name" value="CbxX/CfxQ"/>
</dbReference>
<keyword evidence="5" id="KW-1133">Transmembrane helix</keyword>
<proteinExistence type="inferred from homology"/>
<evidence type="ECO:0000256" key="3">
    <source>
        <dbReference type="ARBA" id="ARBA00022840"/>
    </source>
</evidence>
<evidence type="ECO:0000259" key="6">
    <source>
        <dbReference type="SMART" id="SM00382"/>
    </source>
</evidence>
<evidence type="ECO:0000313" key="7">
    <source>
        <dbReference type="EMBL" id="BBJ49967.1"/>
    </source>
</evidence>
<evidence type="ECO:0000256" key="2">
    <source>
        <dbReference type="ARBA" id="ARBA00022741"/>
    </source>
</evidence>
<dbReference type="GO" id="GO:0016887">
    <property type="term" value="F:ATP hydrolysis activity"/>
    <property type="evidence" value="ECO:0007669"/>
    <property type="project" value="InterPro"/>
</dbReference>